<reference evidence="1" key="1">
    <citation type="submission" date="2023-04" db="EMBL/GenBank/DDBJ databases">
        <title>A chromosome-level genome assembly of the parasitoid wasp Eretmocerus hayati.</title>
        <authorList>
            <person name="Zhong Y."/>
            <person name="Liu S."/>
            <person name="Liu Y."/>
        </authorList>
    </citation>
    <scope>NUCLEOTIDE SEQUENCE</scope>
    <source>
        <strain evidence="1">ZJU_SS_LIU_2023</strain>
    </source>
</reference>
<sequence>MTGRLPSSATVVRSILSLLTLILLLCVVIIQAKLPADVSKRLDDYWHMYKMEHHKTYTGRVEEARRAAWEENLLKIYHHNLLAAAGHHEYILRDNHIADLNTPEYLRELVRLTPSRQRRLDNDEMVAAVLHNPKDIPSSLDWRERGFVTKPENQRDCGSCYAYSIAGSISGQIFKQTGVVVPLSEQQLVDCSTQTGNLGCQGGSLRNTLRYLERARGLMTDATYPYTAKQGTCKYQKNLSVVNITNWAILPARDERALEAAVATVGPIAASINASPKTFQLYHSGVYDDHGCSSDVVNHAMLIVGYTPTEWILKNWWGSNWGENGYMRLKKGSNRCGIANYAAYAKV</sequence>
<protein>
    <submittedName>
        <fullName evidence="1">Uncharacterized protein</fullName>
    </submittedName>
</protein>
<organism evidence="1 2">
    <name type="scientific">Eretmocerus hayati</name>
    <dbReference type="NCBI Taxonomy" id="131215"/>
    <lineage>
        <taxon>Eukaryota</taxon>
        <taxon>Metazoa</taxon>
        <taxon>Ecdysozoa</taxon>
        <taxon>Arthropoda</taxon>
        <taxon>Hexapoda</taxon>
        <taxon>Insecta</taxon>
        <taxon>Pterygota</taxon>
        <taxon>Neoptera</taxon>
        <taxon>Endopterygota</taxon>
        <taxon>Hymenoptera</taxon>
        <taxon>Apocrita</taxon>
        <taxon>Proctotrupomorpha</taxon>
        <taxon>Chalcidoidea</taxon>
        <taxon>Aphelinidae</taxon>
        <taxon>Aphelininae</taxon>
        <taxon>Eretmocerus</taxon>
    </lineage>
</organism>
<evidence type="ECO:0000313" key="2">
    <source>
        <dbReference type="Proteomes" id="UP001239111"/>
    </source>
</evidence>
<accession>A0ACC2N2G2</accession>
<evidence type="ECO:0000313" key="1">
    <source>
        <dbReference type="EMBL" id="KAJ8664938.1"/>
    </source>
</evidence>
<dbReference type="EMBL" id="CM056744">
    <property type="protein sequence ID" value="KAJ8664938.1"/>
    <property type="molecule type" value="Genomic_DNA"/>
</dbReference>
<proteinExistence type="predicted"/>
<gene>
    <name evidence="1" type="ORF">QAD02_006600</name>
</gene>
<comment type="caution">
    <text evidence="1">The sequence shown here is derived from an EMBL/GenBank/DDBJ whole genome shotgun (WGS) entry which is preliminary data.</text>
</comment>
<name>A0ACC2N2G2_9HYME</name>
<dbReference type="Proteomes" id="UP001239111">
    <property type="component" value="Chromosome 4"/>
</dbReference>
<keyword evidence="2" id="KW-1185">Reference proteome</keyword>